<dbReference type="EMBL" id="AMQN01001665">
    <property type="status" value="NOT_ANNOTATED_CDS"/>
    <property type="molecule type" value="Genomic_DNA"/>
</dbReference>
<dbReference type="EMBL" id="KB304239">
    <property type="protein sequence ID" value="ELU02285.1"/>
    <property type="molecule type" value="Genomic_DNA"/>
</dbReference>
<gene>
    <name evidence="1" type="ORF">CAPTEDRAFT_213824</name>
</gene>
<reference evidence="3" key="1">
    <citation type="submission" date="2012-12" db="EMBL/GenBank/DDBJ databases">
        <authorList>
            <person name="Hellsten U."/>
            <person name="Grimwood J."/>
            <person name="Chapman J.A."/>
            <person name="Shapiro H."/>
            <person name="Aerts A."/>
            <person name="Otillar R.P."/>
            <person name="Terry A.Y."/>
            <person name="Boore J.L."/>
            <person name="Simakov O."/>
            <person name="Marletaz F."/>
            <person name="Cho S.-J."/>
            <person name="Edsinger-Gonzales E."/>
            <person name="Havlak P."/>
            <person name="Kuo D.-H."/>
            <person name="Larsson T."/>
            <person name="Lv J."/>
            <person name="Arendt D."/>
            <person name="Savage R."/>
            <person name="Osoegawa K."/>
            <person name="de Jong P."/>
            <person name="Lindberg D.R."/>
            <person name="Seaver E.C."/>
            <person name="Weisblat D.A."/>
            <person name="Putnam N.H."/>
            <person name="Grigoriev I.V."/>
            <person name="Rokhsar D.S."/>
        </authorList>
    </citation>
    <scope>NUCLEOTIDE SEQUENCE</scope>
    <source>
        <strain evidence="3">I ESC-2004</strain>
    </source>
</reference>
<keyword evidence="3" id="KW-1185">Reference proteome</keyword>
<evidence type="ECO:0000313" key="2">
    <source>
        <dbReference type="EnsemblMetazoa" id="CapteP213824"/>
    </source>
</evidence>
<reference evidence="2" key="3">
    <citation type="submission" date="2015-06" db="UniProtKB">
        <authorList>
            <consortium name="EnsemblMetazoa"/>
        </authorList>
    </citation>
    <scope>IDENTIFICATION</scope>
</reference>
<dbReference type="HOGENOM" id="CLU_1779208_0_0_1"/>
<organism evidence="1">
    <name type="scientific">Capitella teleta</name>
    <name type="common">Polychaete worm</name>
    <dbReference type="NCBI Taxonomy" id="283909"/>
    <lineage>
        <taxon>Eukaryota</taxon>
        <taxon>Metazoa</taxon>
        <taxon>Spiralia</taxon>
        <taxon>Lophotrochozoa</taxon>
        <taxon>Annelida</taxon>
        <taxon>Polychaeta</taxon>
        <taxon>Sedentaria</taxon>
        <taxon>Scolecida</taxon>
        <taxon>Capitellidae</taxon>
        <taxon>Capitella</taxon>
    </lineage>
</organism>
<evidence type="ECO:0000313" key="3">
    <source>
        <dbReference type="Proteomes" id="UP000014760"/>
    </source>
</evidence>
<name>R7U7E2_CAPTE</name>
<sequence length="146" mass="15652">MVPLSNERGGISRWHMCTALVSELGSCKWSGESGESSITAIGEYCKSGTPFVITGFTTASLQHLCAALVSELGSLLHNPSGRTLAHFGLVKQSGDRMVTSGISDDEYPRGPDLVNPAEGPSGEGWTFLTPHCYFFNLKTSPDTKRL</sequence>
<dbReference type="EMBL" id="AMQN01001666">
    <property type="status" value="NOT_ANNOTATED_CDS"/>
    <property type="molecule type" value="Genomic_DNA"/>
</dbReference>
<dbReference type="Proteomes" id="UP000014760">
    <property type="component" value="Unassembled WGS sequence"/>
</dbReference>
<protein>
    <submittedName>
        <fullName evidence="1 2">Uncharacterized protein</fullName>
    </submittedName>
</protein>
<evidence type="ECO:0000313" key="1">
    <source>
        <dbReference type="EMBL" id="ELU02285.1"/>
    </source>
</evidence>
<dbReference type="AlphaFoldDB" id="R7U7E2"/>
<dbReference type="EnsemblMetazoa" id="CapteT213824">
    <property type="protein sequence ID" value="CapteP213824"/>
    <property type="gene ID" value="CapteG213824"/>
</dbReference>
<proteinExistence type="predicted"/>
<reference evidence="1 3" key="2">
    <citation type="journal article" date="2013" name="Nature">
        <title>Insights into bilaterian evolution from three spiralian genomes.</title>
        <authorList>
            <person name="Simakov O."/>
            <person name="Marletaz F."/>
            <person name="Cho S.J."/>
            <person name="Edsinger-Gonzales E."/>
            <person name="Havlak P."/>
            <person name="Hellsten U."/>
            <person name="Kuo D.H."/>
            <person name="Larsson T."/>
            <person name="Lv J."/>
            <person name="Arendt D."/>
            <person name="Savage R."/>
            <person name="Osoegawa K."/>
            <person name="de Jong P."/>
            <person name="Grimwood J."/>
            <person name="Chapman J.A."/>
            <person name="Shapiro H."/>
            <person name="Aerts A."/>
            <person name="Otillar R.P."/>
            <person name="Terry A.Y."/>
            <person name="Boore J.L."/>
            <person name="Grigoriev I.V."/>
            <person name="Lindberg D.R."/>
            <person name="Seaver E.C."/>
            <person name="Weisblat D.A."/>
            <person name="Putnam N.H."/>
            <person name="Rokhsar D.S."/>
        </authorList>
    </citation>
    <scope>NUCLEOTIDE SEQUENCE</scope>
    <source>
        <strain evidence="1 3">I ESC-2004</strain>
    </source>
</reference>
<accession>R7U7E2</accession>